<dbReference type="PANTHER" id="PTHR11649:SF13">
    <property type="entry name" value="ENGB-TYPE G DOMAIN-CONTAINING PROTEIN"/>
    <property type="match status" value="1"/>
</dbReference>
<proteinExistence type="predicted"/>
<protein>
    <submittedName>
        <fullName evidence="2">GTPase EngB</fullName>
    </submittedName>
</protein>
<dbReference type="GO" id="GO:0005525">
    <property type="term" value="F:GTP binding"/>
    <property type="evidence" value="ECO:0007669"/>
    <property type="project" value="InterPro"/>
</dbReference>
<feature type="domain" description="G" evidence="1">
    <location>
        <begin position="30"/>
        <end position="52"/>
    </location>
</feature>
<dbReference type="InterPro" id="IPR006073">
    <property type="entry name" value="GTP-bd"/>
</dbReference>
<organism evidence="2 3">
    <name type="scientific">Haemophilus influenzae 22.4-21</name>
    <dbReference type="NCBI Taxonomy" id="375063"/>
    <lineage>
        <taxon>Bacteria</taxon>
        <taxon>Pseudomonadati</taxon>
        <taxon>Pseudomonadota</taxon>
        <taxon>Gammaproteobacteria</taxon>
        <taxon>Pasteurellales</taxon>
        <taxon>Pasteurellaceae</taxon>
        <taxon>Haemophilus</taxon>
    </lineage>
</organism>
<sequence length="53" mass="5772">MSEIKLNYHKTHFLTSAPNIRSIPEDTGIEIAFAGRSNAGKSTALNALTNQKI</sequence>
<dbReference type="EMBL" id="AAZJ01000005">
    <property type="protein sequence ID" value="EDK14004.1"/>
    <property type="molecule type" value="Genomic_DNA"/>
</dbReference>
<evidence type="ECO:0000313" key="3">
    <source>
        <dbReference type="Proteomes" id="UP000005596"/>
    </source>
</evidence>
<dbReference type="GO" id="GO:0005829">
    <property type="term" value="C:cytosol"/>
    <property type="evidence" value="ECO:0007669"/>
    <property type="project" value="TreeGrafter"/>
</dbReference>
<dbReference type="PANTHER" id="PTHR11649">
    <property type="entry name" value="MSS1/TRME-RELATED GTP-BINDING PROTEIN"/>
    <property type="match status" value="1"/>
</dbReference>
<evidence type="ECO:0000259" key="1">
    <source>
        <dbReference type="Pfam" id="PF01926"/>
    </source>
</evidence>
<dbReference type="Proteomes" id="UP000005596">
    <property type="component" value="Unassembled WGS sequence"/>
</dbReference>
<dbReference type="Gene3D" id="3.40.50.300">
    <property type="entry name" value="P-loop containing nucleotide triphosphate hydrolases"/>
    <property type="match status" value="1"/>
</dbReference>
<dbReference type="AlphaFoldDB" id="A4NY37"/>
<dbReference type="InterPro" id="IPR027417">
    <property type="entry name" value="P-loop_NTPase"/>
</dbReference>
<dbReference type="SUPFAM" id="SSF52540">
    <property type="entry name" value="P-loop containing nucleoside triphosphate hydrolases"/>
    <property type="match status" value="1"/>
</dbReference>
<name>A4NY37_HAEIF</name>
<dbReference type="BioCyc" id="HINF375063:G119K-1177-MONOMER"/>
<dbReference type="Pfam" id="PF01926">
    <property type="entry name" value="MMR_HSR1"/>
    <property type="match status" value="1"/>
</dbReference>
<evidence type="ECO:0000313" key="2">
    <source>
        <dbReference type="EMBL" id="EDK14004.1"/>
    </source>
</evidence>
<accession>A4NY37</accession>
<gene>
    <name evidence="2" type="ORF">CGSHiR3021_05849</name>
</gene>
<reference evidence="2 3" key="1">
    <citation type="journal article" date="2007" name="Genome Biol.">
        <title>Characterization and modeling of the Haemophilus influenzae core and supragenomes based on the complete genomic sequences of Rd and 12 clinical nontypeable strains.</title>
        <authorList>
            <person name="Hogg J.S."/>
            <person name="Hu F.Z."/>
            <person name="Janto B."/>
            <person name="Boissy R."/>
            <person name="Hayes J."/>
            <person name="Keefe R."/>
            <person name="Post J.C."/>
            <person name="Ehrlich G.D."/>
        </authorList>
    </citation>
    <scope>NUCLEOTIDE SEQUENCE [LARGE SCALE GENOMIC DNA]</scope>
    <source>
        <strain evidence="2 3">22.4-21</strain>
    </source>
</reference>